<accession>G8BT27</accession>
<keyword evidence="3" id="KW-1185">Reference proteome</keyword>
<dbReference type="RefSeq" id="XP_003685432.1">
    <property type="nucleotide sequence ID" value="XM_003685384.1"/>
</dbReference>
<dbReference type="HOGENOM" id="CLU_2063048_0_0_1"/>
<gene>
    <name evidence="2" type="primary">TPHA0D03630</name>
    <name evidence="2" type="ordered locus">TPHA_0D03630</name>
</gene>
<dbReference type="KEGG" id="tpf:TPHA_0D03630"/>
<evidence type="ECO:0000313" key="3">
    <source>
        <dbReference type="Proteomes" id="UP000005666"/>
    </source>
</evidence>
<protein>
    <submittedName>
        <fullName evidence="2">Uncharacterized protein</fullName>
    </submittedName>
</protein>
<dbReference type="GeneID" id="11534545"/>
<organism evidence="2 3">
    <name type="scientific">Tetrapisispora phaffii (strain ATCC 24235 / CBS 4417 / NBRC 1672 / NRRL Y-8282 / UCD 70-5)</name>
    <name type="common">Yeast</name>
    <name type="synonym">Fabospora phaffii</name>
    <dbReference type="NCBI Taxonomy" id="1071381"/>
    <lineage>
        <taxon>Eukaryota</taxon>
        <taxon>Fungi</taxon>
        <taxon>Dikarya</taxon>
        <taxon>Ascomycota</taxon>
        <taxon>Saccharomycotina</taxon>
        <taxon>Saccharomycetes</taxon>
        <taxon>Saccharomycetales</taxon>
        <taxon>Saccharomycetaceae</taxon>
        <taxon>Tetrapisispora</taxon>
    </lineage>
</organism>
<dbReference type="AlphaFoldDB" id="G8BT27"/>
<proteinExistence type="predicted"/>
<evidence type="ECO:0000256" key="1">
    <source>
        <dbReference type="SAM" id="MobiDB-lite"/>
    </source>
</evidence>
<feature type="region of interest" description="Disordered" evidence="1">
    <location>
        <begin position="30"/>
        <end position="49"/>
    </location>
</feature>
<sequence length="119" mass="12968">MAEAVQPNLDNSYLFYLSISDDRYLASACPDTKQSEKVPRMTSSTAPATSSYNVDSIFEIDDENISACPELAHSGSTGAELTPGNSILSAPTSTVVPQDFINATQLNYRKWLSMHLDCK</sequence>
<name>G8BT27_TETPH</name>
<reference evidence="2 3" key="1">
    <citation type="journal article" date="2011" name="Proc. Natl. Acad. Sci. U.S.A.">
        <title>Evolutionary erosion of yeast sex chromosomes by mating-type switching accidents.</title>
        <authorList>
            <person name="Gordon J.L."/>
            <person name="Armisen D."/>
            <person name="Proux-Wera E."/>
            <person name="Oheigeartaigh S.S."/>
            <person name="Byrne K.P."/>
            <person name="Wolfe K.H."/>
        </authorList>
    </citation>
    <scope>NUCLEOTIDE SEQUENCE [LARGE SCALE GENOMIC DNA]</scope>
    <source>
        <strain evidence="3">ATCC 24235 / CBS 4417 / NBRC 1672 / NRRL Y-8282 / UCD 70-5</strain>
    </source>
</reference>
<dbReference type="EMBL" id="HE612859">
    <property type="protein sequence ID" value="CCE62998.1"/>
    <property type="molecule type" value="Genomic_DNA"/>
</dbReference>
<dbReference type="Proteomes" id="UP000005666">
    <property type="component" value="Chromosome 4"/>
</dbReference>
<evidence type="ECO:0000313" key="2">
    <source>
        <dbReference type="EMBL" id="CCE62998.1"/>
    </source>
</evidence>